<dbReference type="AlphaFoldDB" id="A0A9W6SQR6"/>
<proteinExistence type="predicted"/>
<gene>
    <name evidence="1" type="ORF">Afil01_38230</name>
</gene>
<organism evidence="1 2">
    <name type="scientific">Actinorhabdospora filicis</name>
    <dbReference type="NCBI Taxonomy" id="1785913"/>
    <lineage>
        <taxon>Bacteria</taxon>
        <taxon>Bacillati</taxon>
        <taxon>Actinomycetota</taxon>
        <taxon>Actinomycetes</taxon>
        <taxon>Micromonosporales</taxon>
        <taxon>Micromonosporaceae</taxon>
        <taxon>Actinorhabdospora</taxon>
    </lineage>
</organism>
<dbReference type="RefSeq" id="WP_285664144.1">
    <property type="nucleotide sequence ID" value="NZ_BSTX01000002.1"/>
</dbReference>
<evidence type="ECO:0000313" key="2">
    <source>
        <dbReference type="Proteomes" id="UP001165079"/>
    </source>
</evidence>
<evidence type="ECO:0000313" key="1">
    <source>
        <dbReference type="EMBL" id="GLZ79016.1"/>
    </source>
</evidence>
<name>A0A9W6SQR6_9ACTN</name>
<dbReference type="SUPFAM" id="SSF53474">
    <property type="entry name" value="alpha/beta-Hydrolases"/>
    <property type="match status" value="1"/>
</dbReference>
<evidence type="ECO:0008006" key="3">
    <source>
        <dbReference type="Google" id="ProtNLM"/>
    </source>
</evidence>
<sequence>MTRRLDVTRGLDYRDPVPHAHREILAVLPEDPTGKPPLLFVSGDPRGARVFTEHWLPHAAHRGFPAHALSVRGQGGAAKVKGDLRAHAHDLAQAAASLATRPVLLGHGKGAAILAEGLARYPARAAVLIAPRLGRTVPPPPAGEPPILVAGDPGDKRAPQAALEKTGAHYGVAPLLFQGAGHDMMLNAAWREPLDAILDWLDKLTEEERA</sequence>
<accession>A0A9W6SQR6</accession>
<keyword evidence="2" id="KW-1185">Reference proteome</keyword>
<dbReference type="EMBL" id="BSTX01000002">
    <property type="protein sequence ID" value="GLZ79016.1"/>
    <property type="molecule type" value="Genomic_DNA"/>
</dbReference>
<dbReference type="Gene3D" id="3.40.50.1820">
    <property type="entry name" value="alpha/beta hydrolase"/>
    <property type="match status" value="1"/>
</dbReference>
<comment type="caution">
    <text evidence="1">The sequence shown here is derived from an EMBL/GenBank/DDBJ whole genome shotgun (WGS) entry which is preliminary data.</text>
</comment>
<dbReference type="InterPro" id="IPR029058">
    <property type="entry name" value="AB_hydrolase_fold"/>
</dbReference>
<dbReference type="Proteomes" id="UP001165079">
    <property type="component" value="Unassembled WGS sequence"/>
</dbReference>
<protein>
    <recommendedName>
        <fullName evidence="3">Alpha/beta hydrolase</fullName>
    </recommendedName>
</protein>
<reference evidence="1" key="1">
    <citation type="submission" date="2023-03" db="EMBL/GenBank/DDBJ databases">
        <title>Actinorhabdospora filicis NBRC 111898.</title>
        <authorList>
            <person name="Ichikawa N."/>
            <person name="Sato H."/>
            <person name="Tonouchi N."/>
        </authorList>
    </citation>
    <scope>NUCLEOTIDE SEQUENCE</scope>
    <source>
        <strain evidence="1">NBRC 111898</strain>
    </source>
</reference>